<protein>
    <submittedName>
        <fullName evidence="8">Zinc finger CCCH domain-containing protein 54</fullName>
    </submittedName>
</protein>
<dbReference type="Pfam" id="PF25512">
    <property type="entry name" value="zf-CCCH_AtC3H23"/>
    <property type="match status" value="1"/>
</dbReference>
<evidence type="ECO:0000256" key="1">
    <source>
        <dbReference type="ARBA" id="ARBA00022723"/>
    </source>
</evidence>
<evidence type="ECO:0000256" key="5">
    <source>
        <dbReference type="PROSITE-ProRule" id="PRU00723"/>
    </source>
</evidence>
<dbReference type="Proteomes" id="UP000593562">
    <property type="component" value="Unassembled WGS sequence"/>
</dbReference>
<feature type="region of interest" description="Disordered" evidence="6">
    <location>
        <begin position="212"/>
        <end position="236"/>
    </location>
</feature>
<dbReference type="Gene3D" id="4.10.1000.10">
    <property type="entry name" value="Zinc finger, CCCH-type"/>
    <property type="match status" value="1"/>
</dbReference>
<dbReference type="PANTHER" id="PTHR14493:SF109">
    <property type="entry name" value="ZINC FINGER CCCH DOMAIN-CONTAINING PROTEIN 54"/>
    <property type="match status" value="1"/>
</dbReference>
<dbReference type="EMBL" id="JAAARO010000019">
    <property type="protein sequence ID" value="KAF5731040.1"/>
    <property type="molecule type" value="Genomic_DNA"/>
</dbReference>
<dbReference type="PANTHER" id="PTHR14493">
    <property type="entry name" value="UNKEMPT FAMILY MEMBER"/>
    <property type="match status" value="1"/>
</dbReference>
<feature type="zinc finger region" description="C3H1-type" evidence="5">
    <location>
        <begin position="79"/>
        <end position="106"/>
    </location>
</feature>
<dbReference type="FunCoup" id="A0A7J7CAB9">
    <property type="interactions" value="6"/>
</dbReference>
<dbReference type="AlphaFoldDB" id="A0A7J7CAB9"/>
<evidence type="ECO:0000256" key="6">
    <source>
        <dbReference type="SAM" id="MobiDB-lite"/>
    </source>
</evidence>
<dbReference type="InParanoid" id="A0A7J7CAB9"/>
<evidence type="ECO:0000313" key="8">
    <source>
        <dbReference type="EMBL" id="KAF5731040.1"/>
    </source>
</evidence>
<dbReference type="InterPro" id="IPR000571">
    <property type="entry name" value="Znf_CCCH"/>
</dbReference>
<sequence length="249" mass="28543">MLRRVHTSFHDFAENQFSNATVISPQYDGVSDDIYSCDEFRMYAYKIKMCTRTRSHDWTECPFAHPGEKAQRRDPRKVSYMAIPCPAFRDGTCHKGERCEFAHGVFEYWLHPARYRTRACIANRFCQRKVCFFAHTREQLRPETKYKCLYSYQARINVNSGNPEGSGMRSVGVDCASTSSPRPVSPMRVLNKDCLEEVTDFLRSLSGLKIRAGDGMEKPNGGIKGPESDPGKPNIDWISDLVKEMDRSE</sequence>
<dbReference type="PROSITE" id="PS50103">
    <property type="entry name" value="ZF_C3H1"/>
    <property type="match status" value="1"/>
</dbReference>
<keyword evidence="2 5" id="KW-0863">Zinc-finger</keyword>
<keyword evidence="1 5" id="KW-0479">Metal-binding</keyword>
<organism evidence="8 9">
    <name type="scientific">Tripterygium wilfordii</name>
    <name type="common">Thunder God vine</name>
    <dbReference type="NCBI Taxonomy" id="458696"/>
    <lineage>
        <taxon>Eukaryota</taxon>
        <taxon>Viridiplantae</taxon>
        <taxon>Streptophyta</taxon>
        <taxon>Embryophyta</taxon>
        <taxon>Tracheophyta</taxon>
        <taxon>Spermatophyta</taxon>
        <taxon>Magnoliopsida</taxon>
        <taxon>eudicotyledons</taxon>
        <taxon>Gunneridae</taxon>
        <taxon>Pentapetalae</taxon>
        <taxon>rosids</taxon>
        <taxon>fabids</taxon>
        <taxon>Celastrales</taxon>
        <taxon>Celastraceae</taxon>
        <taxon>Tripterygium</taxon>
    </lineage>
</organism>
<evidence type="ECO:0000313" key="9">
    <source>
        <dbReference type="Proteomes" id="UP000593562"/>
    </source>
</evidence>
<accession>A0A7J7CAB9</accession>
<reference evidence="8 9" key="1">
    <citation type="journal article" date="2020" name="Nat. Commun.">
        <title>Genome of Tripterygium wilfordii and identification of cytochrome P450 involved in triptolide biosynthesis.</title>
        <authorList>
            <person name="Tu L."/>
            <person name="Su P."/>
            <person name="Zhang Z."/>
            <person name="Gao L."/>
            <person name="Wang J."/>
            <person name="Hu T."/>
            <person name="Zhou J."/>
            <person name="Zhang Y."/>
            <person name="Zhao Y."/>
            <person name="Liu Y."/>
            <person name="Song Y."/>
            <person name="Tong Y."/>
            <person name="Lu Y."/>
            <person name="Yang J."/>
            <person name="Xu C."/>
            <person name="Jia M."/>
            <person name="Peters R.J."/>
            <person name="Huang L."/>
            <person name="Gao W."/>
        </authorList>
    </citation>
    <scope>NUCLEOTIDE SEQUENCE [LARGE SCALE GENOMIC DNA]</scope>
    <source>
        <strain evidence="9">cv. XIE 37</strain>
        <tissue evidence="8">Leaf</tissue>
    </source>
</reference>
<keyword evidence="9" id="KW-1185">Reference proteome</keyword>
<evidence type="ECO:0000256" key="3">
    <source>
        <dbReference type="ARBA" id="ARBA00022833"/>
    </source>
</evidence>
<gene>
    <name evidence="8" type="ORF">HS088_TW19G00643</name>
</gene>
<feature type="domain" description="C3H1-type" evidence="7">
    <location>
        <begin position="79"/>
        <end position="106"/>
    </location>
</feature>
<evidence type="ECO:0000256" key="2">
    <source>
        <dbReference type="ARBA" id="ARBA00022771"/>
    </source>
</evidence>
<dbReference type="SMART" id="SM00356">
    <property type="entry name" value="ZnF_C3H1"/>
    <property type="match status" value="2"/>
</dbReference>
<dbReference type="InterPro" id="IPR057444">
    <property type="entry name" value="Znf-CCCH_AtC3H23-like"/>
</dbReference>
<name>A0A7J7CAB9_TRIWF</name>
<dbReference type="InterPro" id="IPR045234">
    <property type="entry name" value="Unkempt-like"/>
</dbReference>
<dbReference type="GO" id="GO:0008270">
    <property type="term" value="F:zinc ion binding"/>
    <property type="evidence" value="ECO:0007669"/>
    <property type="project" value="UniProtKB-KW"/>
</dbReference>
<evidence type="ECO:0000259" key="7">
    <source>
        <dbReference type="PROSITE" id="PS50103"/>
    </source>
</evidence>
<dbReference type="OrthoDB" id="410307at2759"/>
<evidence type="ECO:0000256" key="4">
    <source>
        <dbReference type="ARBA" id="ARBA00023125"/>
    </source>
</evidence>
<keyword evidence="3 5" id="KW-0862">Zinc</keyword>
<dbReference type="Pfam" id="PF00642">
    <property type="entry name" value="zf-CCCH"/>
    <property type="match status" value="1"/>
</dbReference>
<keyword evidence="4" id="KW-0238">DNA-binding</keyword>
<comment type="caution">
    <text evidence="8">The sequence shown here is derived from an EMBL/GenBank/DDBJ whole genome shotgun (WGS) entry which is preliminary data.</text>
</comment>
<dbReference type="GO" id="GO:0003677">
    <property type="term" value="F:DNA binding"/>
    <property type="evidence" value="ECO:0007669"/>
    <property type="project" value="UniProtKB-KW"/>
</dbReference>
<proteinExistence type="predicted"/>